<dbReference type="EMBL" id="WJBU01000005">
    <property type="protein sequence ID" value="MRD46875.1"/>
    <property type="molecule type" value="Genomic_DNA"/>
</dbReference>
<dbReference type="Proteomes" id="UP000487350">
    <property type="component" value="Unassembled WGS sequence"/>
</dbReference>
<name>A0A844ARK0_9BURK</name>
<evidence type="ECO:0000313" key="2">
    <source>
        <dbReference type="Proteomes" id="UP000487350"/>
    </source>
</evidence>
<reference evidence="1 2" key="1">
    <citation type="submission" date="2019-11" db="EMBL/GenBank/DDBJ databases">
        <title>Caenimonas koreensis gen. nov., sp. nov., isolated from activated sludge.</title>
        <authorList>
            <person name="Seung H.R."/>
        </authorList>
    </citation>
    <scope>NUCLEOTIDE SEQUENCE [LARGE SCALE GENOMIC DNA]</scope>
    <source>
        <strain evidence="1 2">EMB320</strain>
    </source>
</reference>
<organism evidence="1 2">
    <name type="scientific">Caenimonas koreensis DSM 17982</name>
    <dbReference type="NCBI Taxonomy" id="1121255"/>
    <lineage>
        <taxon>Bacteria</taxon>
        <taxon>Pseudomonadati</taxon>
        <taxon>Pseudomonadota</taxon>
        <taxon>Betaproteobacteria</taxon>
        <taxon>Burkholderiales</taxon>
        <taxon>Comamonadaceae</taxon>
        <taxon>Caenimonas</taxon>
    </lineage>
</organism>
<dbReference type="GO" id="GO:0003677">
    <property type="term" value="F:DNA binding"/>
    <property type="evidence" value="ECO:0007669"/>
    <property type="project" value="UniProtKB-KW"/>
</dbReference>
<proteinExistence type="predicted"/>
<comment type="caution">
    <text evidence="1">The sequence shown here is derived from an EMBL/GenBank/DDBJ whole genome shotgun (WGS) entry which is preliminary data.</text>
</comment>
<evidence type="ECO:0000313" key="1">
    <source>
        <dbReference type="EMBL" id="MRD46875.1"/>
    </source>
</evidence>
<gene>
    <name evidence="1" type="ORF">GHT07_06280</name>
</gene>
<protein>
    <submittedName>
        <fullName evidence="1">AbrB/MazE/SpoVT family DNA-binding domain-containing protein</fullName>
    </submittedName>
</protein>
<keyword evidence="1" id="KW-0238">DNA-binding</keyword>
<keyword evidence="2" id="KW-1185">Reference proteome</keyword>
<dbReference type="AlphaFoldDB" id="A0A844ARK0"/>
<accession>A0A844ARK0</accession>
<sequence>MRTKVKFTNETTPTKAALQAVDAGERFQVEGQLGQTNLATLQRGDAVRTKLVVLALGDADVVQAVKWSRSMTFTPHP</sequence>
<dbReference type="RefSeq" id="WP_153584209.1">
    <property type="nucleotide sequence ID" value="NZ_WJBU01000005.1"/>
</dbReference>